<feature type="transmembrane region" description="Helical" evidence="2">
    <location>
        <begin position="60"/>
        <end position="78"/>
    </location>
</feature>
<evidence type="ECO:0000256" key="1">
    <source>
        <dbReference type="SAM" id="MobiDB-lite"/>
    </source>
</evidence>
<dbReference type="Pfam" id="PF12846">
    <property type="entry name" value="AAA_10"/>
    <property type="match status" value="1"/>
</dbReference>
<proteinExistence type="predicted"/>
<dbReference type="Proteomes" id="UP001207528">
    <property type="component" value="Unassembled WGS sequence"/>
</dbReference>
<keyword evidence="4" id="KW-0067">ATP-binding</keyword>
<evidence type="ECO:0000313" key="6">
    <source>
        <dbReference type="Proteomes" id="UP001207528"/>
    </source>
</evidence>
<feature type="compositionally biased region" description="Basic and acidic residues" evidence="1">
    <location>
        <begin position="931"/>
        <end position="945"/>
    </location>
</feature>
<reference evidence="4" key="2">
    <citation type="submission" date="2020-07" db="EMBL/GenBank/DDBJ databases">
        <authorList>
            <person name="Pettersson B.M.F."/>
            <person name="Behra P.R.K."/>
            <person name="Ramesh M."/>
            <person name="Das S."/>
            <person name="Dasgupta S."/>
            <person name="Kirsebom L.A."/>
        </authorList>
    </citation>
    <scope>NUCLEOTIDE SEQUENCE</scope>
    <source>
        <strain evidence="4">DSM 44203</strain>
    </source>
</reference>
<feature type="region of interest" description="Disordered" evidence="1">
    <location>
        <begin position="925"/>
        <end position="945"/>
    </location>
</feature>
<dbReference type="Proteomes" id="UP000069773">
    <property type="component" value="Unassembled WGS sequence"/>
</dbReference>
<feature type="transmembrane region" description="Helical" evidence="2">
    <location>
        <begin position="34"/>
        <end position="54"/>
    </location>
</feature>
<evidence type="ECO:0000313" key="3">
    <source>
        <dbReference type="EMBL" id="GAT07647.1"/>
    </source>
</evidence>
<evidence type="ECO:0000313" key="5">
    <source>
        <dbReference type="Proteomes" id="UP000069773"/>
    </source>
</evidence>
<sequence>MHIYTAIRRVARLVGTTGRGEPLFGGPFRADRDLPVAAVAVFLACSILAVGFTLGKVTGLGVGILGAGVVLYTGVRIIRRLRRMPDDASPQDWLTSRVDMILARPTHLGGPNPFHPATPQVKKHPLLATTRIVDGNIRDVGGKFWAEYRVPHPLPNGRVTEQRSLEVLEEHKLLFRVLLRHGHHIGISKEPIPYDELLEDSFTDDDPTGEDMEQIGMYVHATVGTLDELVAKAKQDPSVWPSRMVFTVAIYVGDDEARAAARRDEIIARLPFTWHLVPATPAQMYWALYGHCMRGAELVPTAGRTDIPETLPDLEFDDGARSDVSLRGRFSFAGGDLSPVLKVSTGNRHAYQAILTAKLPDIVDWPDTDMFSLFAHLEAPIDVVIRCSPKDRGVVEEENKKADTIITDNQKETEHLNSQVKAFSREEQLLQIYSEKLSADPDAHSVTFTIFIAIGGQTPKEVADLIESLKTTFSRMNIKFRAPQPGQQEQLWAAMQPGAPRSPVLDRLADETTIDEFAEFIPFTTASIGHATGPIWARNLTSGLREFVRVAAEKVLQSNRSASMAFISSPGGGKSAAGKTLAYLAHGRRQSWGAIDRSNIEVSVSPPRRTGEWVKFTEALPAGEVQVIDVAAPPGTMDPLRVWAHDPQRASLRAYALLMELLNLADDEQELALAEALNPEGLSANGIGSMMALSRYLKAQPDRAAVLVGRKIAAWAYRPFAAAVFDEDLPALKLTAQGTVFRTHGFALPGAQKVFNEHLYKKLQPEERYALAIYPLVAAFLSAAFEQRGGTAWLFIDEAWTVTRTPVGHELMEPRMRDSRKHDLIPVFMTHAAAIDLADDIYKLITIKFLGKAEDRELAIANLGWFQSMPITEDTIAEVMAMKNGRFFMSMINDDDDIEGDGAGVSQVTEVQFLLPADETVREAINTKPMSRRERDQRKRKDQAA</sequence>
<protein>
    <submittedName>
        <fullName evidence="4">ATP-binding protein</fullName>
    </submittedName>
</protein>
<dbReference type="EMBL" id="BCTA01000012">
    <property type="protein sequence ID" value="GAT07647.1"/>
    <property type="molecule type" value="Genomic_DNA"/>
</dbReference>
<keyword evidence="2" id="KW-0472">Membrane</keyword>
<keyword evidence="2" id="KW-1133">Transmembrane helix</keyword>
<reference evidence="3 5" key="1">
    <citation type="journal article" date="2016" name="Genome Announc.">
        <title>Draft Genome Sequences of Five Rapidly Growing Mycobacterium Species, M. thermoresistibile, M. fortuitum subsp. acetamidolyticum, M. canariasense, M. brisbanense, and M. novocastrense.</title>
        <authorList>
            <person name="Katahira K."/>
            <person name="Ogura Y."/>
            <person name="Gotoh Y."/>
            <person name="Hayashi T."/>
        </authorList>
    </citation>
    <scope>NUCLEOTIDE SEQUENCE [LARGE SCALE GENOMIC DNA]</scope>
    <source>
        <strain evidence="3 5">JCM18114</strain>
    </source>
</reference>
<keyword evidence="5" id="KW-1185">Reference proteome</keyword>
<dbReference type="AlphaFoldDB" id="A0AAW5SU54"/>
<dbReference type="InterPro" id="IPR027417">
    <property type="entry name" value="P-loop_NTPase"/>
</dbReference>
<dbReference type="SUPFAM" id="SSF52540">
    <property type="entry name" value="P-loop containing nucleoside triphosphate hydrolases"/>
    <property type="match status" value="1"/>
</dbReference>
<dbReference type="EMBL" id="JACKTI010000069">
    <property type="protein sequence ID" value="MCV7026602.1"/>
    <property type="molecule type" value="Genomic_DNA"/>
</dbReference>
<evidence type="ECO:0000313" key="4">
    <source>
        <dbReference type="EMBL" id="MCV7026602.1"/>
    </source>
</evidence>
<accession>A0AAW5SU54</accession>
<name>A0AAW5SU54_MYCNV</name>
<keyword evidence="4" id="KW-0547">Nucleotide-binding</keyword>
<reference evidence="4" key="3">
    <citation type="journal article" date="2022" name="BMC Genomics">
        <title>Comparative genome analysis of mycobacteria focusing on tRNA and non-coding RNA.</title>
        <authorList>
            <person name="Behra P.R.K."/>
            <person name="Pettersson B.M.F."/>
            <person name="Ramesh M."/>
            <person name="Das S."/>
            <person name="Dasgupta S."/>
            <person name="Kirsebom L.A."/>
        </authorList>
    </citation>
    <scope>NUCLEOTIDE SEQUENCE</scope>
    <source>
        <strain evidence="4">DSM 44203</strain>
    </source>
</reference>
<dbReference type="GO" id="GO:0005524">
    <property type="term" value="F:ATP binding"/>
    <property type="evidence" value="ECO:0007669"/>
    <property type="project" value="UniProtKB-KW"/>
</dbReference>
<dbReference type="RefSeq" id="WP_067387445.1">
    <property type="nucleotide sequence ID" value="NZ_BCTA01000012.1"/>
</dbReference>
<keyword evidence="2" id="KW-0812">Transmembrane</keyword>
<organism evidence="4 6">
    <name type="scientific">Mycolicibacterium novocastrense</name>
    <name type="common">Mycobacterium novocastrense</name>
    <dbReference type="NCBI Taxonomy" id="59813"/>
    <lineage>
        <taxon>Bacteria</taxon>
        <taxon>Bacillati</taxon>
        <taxon>Actinomycetota</taxon>
        <taxon>Actinomycetes</taxon>
        <taxon>Mycobacteriales</taxon>
        <taxon>Mycobacteriaceae</taxon>
        <taxon>Mycolicibacterium</taxon>
    </lineage>
</organism>
<evidence type="ECO:0000256" key="2">
    <source>
        <dbReference type="SAM" id="Phobius"/>
    </source>
</evidence>
<gene>
    <name evidence="4" type="ORF">H7I77_25165</name>
    <name evidence="3" type="ORF">RMCN_0780</name>
</gene>
<comment type="caution">
    <text evidence="4">The sequence shown here is derived from an EMBL/GenBank/DDBJ whole genome shotgun (WGS) entry which is preliminary data.</text>
</comment>